<dbReference type="InterPro" id="IPR007690">
    <property type="entry name" value="T2SS_GspM"/>
</dbReference>
<evidence type="ECO:0000256" key="5">
    <source>
        <dbReference type="ARBA" id="ARBA00022519"/>
    </source>
</evidence>
<evidence type="ECO:0000256" key="7">
    <source>
        <dbReference type="ARBA" id="ARBA00022927"/>
    </source>
</evidence>
<dbReference type="GO" id="GO:0005886">
    <property type="term" value="C:plasma membrane"/>
    <property type="evidence" value="ECO:0007669"/>
    <property type="project" value="UniProtKB-SubCell"/>
</dbReference>
<evidence type="ECO:0000256" key="4">
    <source>
        <dbReference type="ARBA" id="ARBA00022475"/>
    </source>
</evidence>
<organism evidence="11 12">
    <name type="scientific">Metapseudomonas otitidis</name>
    <dbReference type="NCBI Taxonomy" id="319939"/>
    <lineage>
        <taxon>Bacteria</taxon>
        <taxon>Pseudomonadati</taxon>
        <taxon>Pseudomonadota</taxon>
        <taxon>Gammaproteobacteria</taxon>
        <taxon>Pseudomonadales</taxon>
        <taxon>Pseudomonadaceae</taxon>
        <taxon>Metapseudomonas</taxon>
    </lineage>
</organism>
<sequence length="173" mass="19126">MSMVTLRDRLQTHWQASSAATRWQALPPRDRLALAALGGFLALVLLYLALWRPAHNGMLEARRYFEQQRALNLYMQAQAPQARAGVERPQASVEPERLQGLVTASAAEQGLSVERMDSDAPGQVQVSLQPTAFPQLLRWFVALEAQGVRIEEAGLDRAEEGRVAARLTLRVGG</sequence>
<dbReference type="RefSeq" id="WP_107328347.1">
    <property type="nucleotide sequence ID" value="NZ_AP022213.1"/>
</dbReference>
<keyword evidence="4" id="KW-1003">Cell membrane</keyword>
<gene>
    <name evidence="11" type="ORF">GO594_21000</name>
</gene>
<evidence type="ECO:0000256" key="10">
    <source>
        <dbReference type="SAM" id="Phobius"/>
    </source>
</evidence>
<reference evidence="11 12" key="1">
    <citation type="submission" date="2019-12" db="EMBL/GenBank/DDBJ databases">
        <title>Draft genome sequence of Pseudomonas otitidis recovered from a chicken carcass.</title>
        <authorList>
            <person name="Vieira T.R."/>
            <person name="Oliviera E.F.C."/>
            <person name="Silva N.M.V."/>
            <person name="Sambrano G.E."/>
            <person name="Cibulski S.P."/>
            <person name="Cardoso M.R.I."/>
        </authorList>
    </citation>
    <scope>NUCLEOTIDE SEQUENCE [LARGE SCALE GENOMIC DNA]</scope>
    <source>
        <strain evidence="11 12">25_K</strain>
    </source>
</reference>
<comment type="caution">
    <text evidence="11">The sequence shown here is derived from an EMBL/GenBank/DDBJ whole genome shotgun (WGS) entry which is preliminary data.</text>
</comment>
<evidence type="ECO:0000256" key="1">
    <source>
        <dbReference type="ARBA" id="ARBA00004377"/>
    </source>
</evidence>
<dbReference type="Gene3D" id="3.30.1360.100">
    <property type="entry name" value="General secretion pathway protein M, EpsM"/>
    <property type="match status" value="1"/>
</dbReference>
<evidence type="ECO:0000256" key="6">
    <source>
        <dbReference type="ARBA" id="ARBA00022692"/>
    </source>
</evidence>
<dbReference type="InterPro" id="IPR023229">
    <property type="entry name" value="T2SS_M_periplasmic_sf"/>
</dbReference>
<protein>
    <submittedName>
        <fullName evidence="11">Type II secretion system protein M</fullName>
    </submittedName>
</protein>
<keyword evidence="7" id="KW-0653">Protein transport</keyword>
<evidence type="ECO:0000256" key="3">
    <source>
        <dbReference type="ARBA" id="ARBA00022448"/>
    </source>
</evidence>
<evidence type="ECO:0000256" key="2">
    <source>
        <dbReference type="ARBA" id="ARBA00010637"/>
    </source>
</evidence>
<comment type="similarity">
    <text evidence="2">Belongs to the GSP M family.</text>
</comment>
<evidence type="ECO:0000313" key="12">
    <source>
        <dbReference type="Proteomes" id="UP000461288"/>
    </source>
</evidence>
<dbReference type="GO" id="GO:0015627">
    <property type="term" value="C:type II protein secretion system complex"/>
    <property type="evidence" value="ECO:0007669"/>
    <property type="project" value="InterPro"/>
</dbReference>
<feature type="transmembrane region" description="Helical" evidence="10">
    <location>
        <begin position="32"/>
        <end position="50"/>
    </location>
</feature>
<dbReference type="GO" id="GO:0015628">
    <property type="term" value="P:protein secretion by the type II secretion system"/>
    <property type="evidence" value="ECO:0007669"/>
    <property type="project" value="InterPro"/>
</dbReference>
<accession>A0A7X3HAM2</accession>
<keyword evidence="8 10" id="KW-1133">Transmembrane helix</keyword>
<evidence type="ECO:0000313" key="11">
    <source>
        <dbReference type="EMBL" id="MWK58466.1"/>
    </source>
</evidence>
<keyword evidence="9 10" id="KW-0472">Membrane</keyword>
<evidence type="ECO:0000256" key="8">
    <source>
        <dbReference type="ARBA" id="ARBA00022989"/>
    </source>
</evidence>
<evidence type="ECO:0000256" key="9">
    <source>
        <dbReference type="ARBA" id="ARBA00023136"/>
    </source>
</evidence>
<keyword evidence="5" id="KW-0997">Cell inner membrane</keyword>
<proteinExistence type="inferred from homology"/>
<comment type="subcellular location">
    <subcellularLocation>
        <location evidence="1">Cell inner membrane</location>
        <topology evidence="1">Single-pass membrane protein</topology>
    </subcellularLocation>
</comment>
<dbReference type="Proteomes" id="UP000461288">
    <property type="component" value="Unassembled WGS sequence"/>
</dbReference>
<dbReference type="EMBL" id="WTFN01000060">
    <property type="protein sequence ID" value="MWK58466.1"/>
    <property type="molecule type" value="Genomic_DNA"/>
</dbReference>
<keyword evidence="3" id="KW-0813">Transport</keyword>
<name>A0A7X3HAM2_9GAMM</name>
<keyword evidence="6 10" id="KW-0812">Transmembrane</keyword>
<dbReference type="AlphaFoldDB" id="A0A7X3HAM2"/>
<dbReference type="SUPFAM" id="SSF103054">
    <property type="entry name" value="General secretion pathway protein M, EpsM"/>
    <property type="match status" value="1"/>
</dbReference>
<dbReference type="Pfam" id="PF04612">
    <property type="entry name" value="T2SSM"/>
    <property type="match status" value="1"/>
</dbReference>